<evidence type="ECO:0000256" key="1">
    <source>
        <dbReference type="ARBA" id="ARBA00003767"/>
    </source>
</evidence>
<dbReference type="GO" id="GO:0010844">
    <property type="term" value="F:recombination hotspot binding"/>
    <property type="evidence" value="ECO:0007669"/>
    <property type="project" value="UniProtKB-ARBA"/>
</dbReference>
<dbReference type="FunFam" id="3.30.160.60:FF:002343">
    <property type="entry name" value="Zinc finger protein 33A"/>
    <property type="match status" value="4"/>
</dbReference>
<evidence type="ECO:0000256" key="22">
    <source>
        <dbReference type="ARBA" id="ARBA00023159"/>
    </source>
</evidence>
<evidence type="ECO:0000256" key="18">
    <source>
        <dbReference type="ARBA" id="ARBA00022833"/>
    </source>
</evidence>
<evidence type="ECO:0000256" key="35">
    <source>
        <dbReference type="ARBA" id="ARBA00075660"/>
    </source>
</evidence>
<evidence type="ECO:0000256" key="13">
    <source>
        <dbReference type="ARBA" id="ARBA00022679"/>
    </source>
</evidence>
<dbReference type="GO" id="GO:0032259">
    <property type="term" value="P:methylation"/>
    <property type="evidence" value="ECO:0007669"/>
    <property type="project" value="UniProtKB-KW"/>
</dbReference>
<keyword evidence="18" id="KW-0862">Zinc</keyword>
<evidence type="ECO:0000256" key="10">
    <source>
        <dbReference type="ARBA" id="ARBA00022454"/>
    </source>
</evidence>
<keyword evidence="23" id="KW-0804">Transcription</keyword>
<feature type="compositionally biased region" description="Low complexity" evidence="44">
    <location>
        <begin position="69"/>
        <end position="81"/>
    </location>
</feature>
<dbReference type="PANTHER" id="PTHR24393:SF139">
    <property type="entry name" value="ZINC FINGER PROTEIN 615"/>
    <property type="match status" value="1"/>
</dbReference>
<evidence type="ECO:0000256" key="38">
    <source>
        <dbReference type="ARBA" id="ARBA00076659"/>
    </source>
</evidence>
<dbReference type="GO" id="GO:0140949">
    <property type="term" value="F:histone H3K9 trimethyltransferase activity"/>
    <property type="evidence" value="ECO:0007669"/>
    <property type="project" value="UniProtKB-EC"/>
</dbReference>
<dbReference type="GO" id="GO:0005694">
    <property type="term" value="C:chromosome"/>
    <property type="evidence" value="ECO:0007669"/>
    <property type="project" value="UniProtKB-SubCell"/>
</dbReference>
<evidence type="ECO:0000256" key="43">
    <source>
        <dbReference type="PROSITE-ProRule" id="PRU00042"/>
    </source>
</evidence>
<dbReference type="GeneID" id="105983784"/>
<dbReference type="GO" id="GO:0140941">
    <property type="term" value="F:histone H4K20me methyltransferase activity"/>
    <property type="evidence" value="ECO:0007669"/>
    <property type="project" value="UniProtKB-EC"/>
</dbReference>
<dbReference type="OrthoDB" id="9439903at2759"/>
<dbReference type="InterPro" id="IPR003655">
    <property type="entry name" value="aKRAB"/>
</dbReference>
<organism evidence="49 50">
    <name type="scientific">Dipodomys ordii</name>
    <name type="common">Ord's kangaroo rat</name>
    <dbReference type="NCBI Taxonomy" id="10020"/>
    <lineage>
        <taxon>Eukaryota</taxon>
        <taxon>Metazoa</taxon>
        <taxon>Chordata</taxon>
        <taxon>Craniata</taxon>
        <taxon>Vertebrata</taxon>
        <taxon>Euteleostomi</taxon>
        <taxon>Mammalia</taxon>
        <taxon>Eutheria</taxon>
        <taxon>Euarchontoglires</taxon>
        <taxon>Glires</taxon>
        <taxon>Rodentia</taxon>
        <taxon>Castorimorpha</taxon>
        <taxon>Heteromyidae</taxon>
        <taxon>Dipodomyinae</taxon>
        <taxon>Dipodomys</taxon>
    </lineage>
</organism>
<evidence type="ECO:0000256" key="3">
    <source>
        <dbReference type="ARBA" id="ARBA00004286"/>
    </source>
</evidence>
<dbReference type="GO" id="GO:0005654">
    <property type="term" value="C:nucleoplasm"/>
    <property type="evidence" value="ECO:0007669"/>
    <property type="project" value="UniProtKB-ARBA"/>
</dbReference>
<feature type="compositionally biased region" description="Low complexity" evidence="44">
    <location>
        <begin position="102"/>
        <end position="130"/>
    </location>
</feature>
<dbReference type="EC" id="2.1.1.362" evidence="9"/>
<proteinExistence type="inferred from homology"/>
<feature type="domain" description="C2H2-type" evidence="45">
    <location>
        <begin position="1000"/>
        <end position="1027"/>
    </location>
</feature>
<feature type="domain" description="C2H2-type" evidence="45">
    <location>
        <begin position="972"/>
        <end position="999"/>
    </location>
</feature>
<dbReference type="InterPro" id="IPR001909">
    <property type="entry name" value="KRAB"/>
</dbReference>
<feature type="domain" description="C2H2-type" evidence="45">
    <location>
        <begin position="1112"/>
        <end position="1139"/>
    </location>
</feature>
<feature type="domain" description="KRAB-related" evidence="48">
    <location>
        <begin position="473"/>
        <end position="536"/>
    </location>
</feature>
<dbReference type="EC" id="2.1.1.359" evidence="5"/>
<dbReference type="GO" id="GO:0000978">
    <property type="term" value="F:RNA polymerase II cis-regulatory region sequence-specific DNA binding"/>
    <property type="evidence" value="ECO:0007669"/>
    <property type="project" value="TreeGrafter"/>
</dbReference>
<dbReference type="KEGG" id="dord:105983784"/>
<dbReference type="PROSITE" id="PS50806">
    <property type="entry name" value="KRAB_RELATED"/>
    <property type="match status" value="1"/>
</dbReference>
<dbReference type="AlphaFoldDB" id="A0A1S3EXY4"/>
<dbReference type="SUPFAM" id="SSF57667">
    <property type="entry name" value="beta-beta-alpha zinc fingers"/>
    <property type="match status" value="5"/>
</dbReference>
<feature type="region of interest" description="Disordered" evidence="44">
    <location>
        <begin position="432"/>
        <end position="472"/>
    </location>
</feature>
<protein>
    <recommendedName>
        <fullName evidence="34">Histone-lysine N-methyltransferase PRDM9</fullName>
        <ecNumber evidence="6">2.1.1.354</ecNumber>
        <ecNumber evidence="7">2.1.1.355</ecNumber>
        <ecNumber evidence="5">2.1.1.359</ecNumber>
        <ecNumber evidence="8">2.1.1.361</ecNumber>
        <ecNumber evidence="9">2.1.1.362</ecNumber>
    </recommendedName>
    <alternativeName>
        <fullName evidence="36">PR domain zinc finger protein 9</fullName>
    </alternativeName>
    <alternativeName>
        <fullName evidence="42">PR domain-containing protein 9</fullName>
    </alternativeName>
    <alternativeName>
        <fullName evidence="38">Protein-lysine N-methyltransferase PRDM9</fullName>
    </alternativeName>
    <alternativeName>
        <fullName evidence="39">[histone H3]-lysine36 N-trimethyltransferase PRDM9</fullName>
    </alternativeName>
    <alternativeName>
        <fullName evidence="40">[histone H3]-lysine4 N-trimethyltransferase PRDM9</fullName>
    </alternativeName>
    <alternativeName>
        <fullName evidence="35">[histone H3]-lysine9 N-trimethyltransferase PRDM9</fullName>
    </alternativeName>
    <alternativeName>
        <fullName evidence="37">[histone H4]-N-methyl-L-lysine20 N-methyltransferase PRDM9</fullName>
    </alternativeName>
    <alternativeName>
        <fullName evidence="41">[histone H4]-lysine20 N-methyltransferase PRDM9</fullName>
    </alternativeName>
</protein>
<evidence type="ECO:0000256" key="19">
    <source>
        <dbReference type="ARBA" id="ARBA00022853"/>
    </source>
</evidence>
<dbReference type="InterPro" id="IPR036051">
    <property type="entry name" value="KRAB_dom_sf"/>
</dbReference>
<feature type="domain" description="C2H2-type" evidence="45">
    <location>
        <begin position="838"/>
        <end position="867"/>
    </location>
</feature>
<dbReference type="FunFam" id="3.30.160.60:FF:000601">
    <property type="entry name" value="Histone-lysine N-methyltransferase PRDM9"/>
    <property type="match status" value="2"/>
</dbReference>
<dbReference type="GO" id="GO:0001228">
    <property type="term" value="F:DNA-binding transcription activator activity, RNA polymerase II-specific"/>
    <property type="evidence" value="ECO:0007669"/>
    <property type="project" value="TreeGrafter"/>
</dbReference>
<comment type="catalytic activity">
    <reaction evidence="31">
        <text>L-lysyl(4)-[histone H3] + 3 S-adenosyl-L-methionine = N(6),N(6),N(6)-trimethyl-L-lysyl(4)-[histone H3] + 3 S-adenosyl-L-homocysteine + 3 H(+)</text>
        <dbReference type="Rhea" id="RHEA:60260"/>
        <dbReference type="Rhea" id="RHEA-COMP:15537"/>
        <dbReference type="Rhea" id="RHEA-COMP:15547"/>
        <dbReference type="ChEBI" id="CHEBI:15378"/>
        <dbReference type="ChEBI" id="CHEBI:29969"/>
        <dbReference type="ChEBI" id="CHEBI:57856"/>
        <dbReference type="ChEBI" id="CHEBI:59789"/>
        <dbReference type="ChEBI" id="CHEBI:61961"/>
        <dbReference type="EC" id="2.1.1.354"/>
    </reaction>
    <physiologicalReaction direction="left-to-right" evidence="31">
        <dbReference type="Rhea" id="RHEA:60261"/>
    </physiologicalReaction>
</comment>
<feature type="region of interest" description="Disordered" evidence="44">
    <location>
        <begin position="251"/>
        <end position="331"/>
    </location>
</feature>
<evidence type="ECO:0000256" key="14">
    <source>
        <dbReference type="ARBA" id="ARBA00022691"/>
    </source>
</evidence>
<dbReference type="STRING" id="10020.ENSDORP00000000987"/>
<keyword evidence="22" id="KW-0010">Activator</keyword>
<feature type="domain" description="C2H2-type" evidence="45">
    <location>
        <begin position="1224"/>
        <end position="1250"/>
    </location>
</feature>
<evidence type="ECO:0000313" key="49">
    <source>
        <dbReference type="Proteomes" id="UP000081671"/>
    </source>
</evidence>
<feature type="compositionally biased region" description="Basic and acidic residues" evidence="44">
    <location>
        <begin position="176"/>
        <end position="187"/>
    </location>
</feature>
<evidence type="ECO:0000256" key="30">
    <source>
        <dbReference type="ARBA" id="ARBA00052676"/>
    </source>
</evidence>
<evidence type="ECO:0000256" key="12">
    <source>
        <dbReference type="ARBA" id="ARBA00022603"/>
    </source>
</evidence>
<evidence type="ECO:0000256" key="40">
    <source>
        <dbReference type="ARBA" id="ARBA00080666"/>
    </source>
</evidence>
<feature type="domain" description="C2H2-type" evidence="45">
    <location>
        <begin position="1168"/>
        <end position="1195"/>
    </location>
</feature>
<feature type="domain" description="C2H2-type" evidence="45">
    <location>
        <begin position="1140"/>
        <end position="1167"/>
    </location>
</feature>
<feature type="compositionally biased region" description="Low complexity" evidence="44">
    <location>
        <begin position="208"/>
        <end position="221"/>
    </location>
</feature>
<feature type="compositionally biased region" description="Low complexity" evidence="44">
    <location>
        <begin position="151"/>
        <end position="175"/>
    </location>
</feature>
<dbReference type="InterPro" id="IPR048414">
    <property type="entry name" value="PDRM9-like_Znf-C2H2"/>
</dbReference>
<evidence type="ECO:0000256" key="24">
    <source>
        <dbReference type="ARBA" id="ARBA00023242"/>
    </source>
</evidence>
<evidence type="ECO:0000256" key="41">
    <source>
        <dbReference type="ARBA" id="ARBA00080805"/>
    </source>
</evidence>
<dbReference type="FunFam" id="2.170.270.10:FF:000031">
    <property type="entry name" value="probable histone-lysine N-methyltransferase PRDM7"/>
    <property type="match status" value="1"/>
</dbReference>
<dbReference type="RefSeq" id="XP_012869273.1">
    <property type="nucleotide sequence ID" value="XM_013013819.1"/>
</dbReference>
<dbReference type="Pfam" id="PF09514">
    <property type="entry name" value="SSXRD"/>
    <property type="match status" value="1"/>
</dbReference>
<dbReference type="InterPro" id="IPR044417">
    <property type="entry name" value="PRDM7_9_PR-SET"/>
</dbReference>
<dbReference type="CDD" id="cd07765">
    <property type="entry name" value="KRAB_A-box"/>
    <property type="match status" value="1"/>
</dbReference>
<keyword evidence="19" id="KW-0156">Chromatin regulator</keyword>
<comment type="function">
    <text evidence="1">May be involved in transcriptional regulation.</text>
</comment>
<dbReference type="PROSITE" id="PS50157">
    <property type="entry name" value="ZINC_FINGER_C2H2_2"/>
    <property type="match status" value="11"/>
</dbReference>
<dbReference type="FunFam" id="3.30.160.60:FF:001576">
    <property type="entry name" value="HKR1, GLI-Kruppel zinc finger family member"/>
    <property type="match status" value="1"/>
</dbReference>
<keyword evidence="24" id="KW-0539">Nucleus</keyword>
<dbReference type="InterPro" id="IPR036236">
    <property type="entry name" value="Znf_C2H2_sf"/>
</dbReference>
<evidence type="ECO:0000256" key="20">
    <source>
        <dbReference type="ARBA" id="ARBA00023015"/>
    </source>
</evidence>
<dbReference type="PROSITE" id="PS00028">
    <property type="entry name" value="ZINC_FINGER_C2H2_1"/>
    <property type="match status" value="10"/>
</dbReference>
<dbReference type="InterPro" id="IPR019041">
    <property type="entry name" value="SSXRD_motif"/>
</dbReference>
<name>A0A1S3EXY4_DIPOR</name>
<dbReference type="Gene3D" id="3.30.160.60">
    <property type="entry name" value="Classic Zinc Finger"/>
    <property type="match status" value="11"/>
</dbReference>
<comment type="catalytic activity">
    <reaction evidence="29">
        <text>L-lysyl(36)-[histone H3] + 3 S-adenosyl-L-methionine = N(6),N(6),N(6)-trimethyl-L-lysyl(36)-[histone H3] + 3 S-adenosyl-L-homocysteine + 3 H(+)</text>
        <dbReference type="Rhea" id="RHEA:60324"/>
        <dbReference type="Rhea" id="RHEA-COMP:9785"/>
        <dbReference type="Rhea" id="RHEA-COMP:15536"/>
        <dbReference type="ChEBI" id="CHEBI:15378"/>
        <dbReference type="ChEBI" id="CHEBI:29969"/>
        <dbReference type="ChEBI" id="CHEBI:57856"/>
        <dbReference type="ChEBI" id="CHEBI:59789"/>
        <dbReference type="ChEBI" id="CHEBI:61961"/>
        <dbReference type="EC" id="2.1.1.359"/>
    </reaction>
    <physiologicalReaction direction="left-to-right" evidence="29">
        <dbReference type="Rhea" id="RHEA:60325"/>
    </physiologicalReaction>
</comment>
<dbReference type="InterPro" id="IPR001214">
    <property type="entry name" value="SET_dom"/>
</dbReference>
<evidence type="ECO:0000256" key="8">
    <source>
        <dbReference type="ARBA" id="ARBA00012187"/>
    </source>
</evidence>
<evidence type="ECO:0000256" key="37">
    <source>
        <dbReference type="ARBA" id="ARBA00076494"/>
    </source>
</evidence>
<dbReference type="GO" id="GO:0010845">
    <property type="term" value="P:positive regulation of reciprocal meiotic recombination"/>
    <property type="evidence" value="ECO:0007669"/>
    <property type="project" value="UniProtKB-ARBA"/>
</dbReference>
<keyword evidence="11" id="KW-0488">Methylation</keyword>
<dbReference type="FunFam" id="3.30.160.60:FF:001312">
    <property type="entry name" value="Histone-lysine N-methyltransferase PRDM9"/>
    <property type="match status" value="1"/>
</dbReference>
<dbReference type="PROSITE" id="PS50805">
    <property type="entry name" value="KRAB"/>
    <property type="match status" value="1"/>
</dbReference>
<keyword evidence="17 43" id="KW-0863">Zinc-finger</keyword>
<feature type="compositionally biased region" description="Low complexity" evidence="44">
    <location>
        <begin position="268"/>
        <end position="291"/>
    </location>
</feature>
<feature type="domain" description="C2H2-type" evidence="45">
    <location>
        <begin position="1196"/>
        <end position="1223"/>
    </location>
</feature>
<feature type="compositionally biased region" description="Polar residues" evidence="44">
    <location>
        <begin position="448"/>
        <end position="462"/>
    </location>
</feature>
<dbReference type="PRINTS" id="PR01217">
    <property type="entry name" value="PRICHEXTENSN"/>
</dbReference>
<keyword evidence="20" id="KW-0805">Transcription regulation</keyword>
<feature type="compositionally biased region" description="Low complexity" evidence="44">
    <location>
        <begin position="320"/>
        <end position="331"/>
    </location>
</feature>
<feature type="domain" description="KRAB" evidence="47">
    <location>
        <begin position="476"/>
        <end position="546"/>
    </location>
</feature>
<comment type="catalytic activity">
    <reaction evidence="27">
        <text>L-lysyl(20)-[histone H4] + S-adenosyl-L-methionine = N(6)-methyl-L-lysyl(20)-[histone H4] + S-adenosyl-L-homocysteine + H(+)</text>
        <dbReference type="Rhea" id="RHEA:60344"/>
        <dbReference type="Rhea" id="RHEA-COMP:15554"/>
        <dbReference type="Rhea" id="RHEA-COMP:15555"/>
        <dbReference type="ChEBI" id="CHEBI:15378"/>
        <dbReference type="ChEBI" id="CHEBI:29969"/>
        <dbReference type="ChEBI" id="CHEBI:57856"/>
        <dbReference type="ChEBI" id="CHEBI:59789"/>
        <dbReference type="ChEBI" id="CHEBI:61929"/>
        <dbReference type="EC" id="2.1.1.361"/>
    </reaction>
    <physiologicalReaction direction="left-to-right" evidence="27">
        <dbReference type="Rhea" id="RHEA:60345"/>
    </physiologicalReaction>
</comment>
<dbReference type="Pfam" id="PF21549">
    <property type="entry name" value="PRDM2_PR"/>
    <property type="match status" value="1"/>
</dbReference>
<dbReference type="GO" id="GO:0140999">
    <property type="term" value="F:histone H3K4 trimethyltransferase activity"/>
    <property type="evidence" value="ECO:0007669"/>
    <property type="project" value="UniProtKB-EC"/>
</dbReference>
<feature type="compositionally biased region" description="Pro residues" evidence="44">
    <location>
        <begin position="188"/>
        <end position="207"/>
    </location>
</feature>
<dbReference type="FunFam" id="3.30.160.60:FF:000016">
    <property type="entry name" value="zinc finger protein 37 homolog"/>
    <property type="match status" value="1"/>
</dbReference>
<keyword evidence="10" id="KW-0158">Chromosome</keyword>
<feature type="compositionally biased region" description="Pro residues" evidence="44">
    <location>
        <begin position="38"/>
        <end position="68"/>
    </location>
</feature>
<keyword evidence="49" id="KW-1185">Reference proteome</keyword>
<evidence type="ECO:0000256" key="26">
    <source>
        <dbReference type="ARBA" id="ARBA00047738"/>
    </source>
</evidence>
<evidence type="ECO:0000256" key="5">
    <source>
        <dbReference type="ARBA" id="ARBA00012178"/>
    </source>
</evidence>
<dbReference type="SUPFAM" id="SSF109640">
    <property type="entry name" value="KRAB domain (Kruppel-associated box)"/>
    <property type="match status" value="1"/>
</dbReference>
<comment type="catalytic activity">
    <reaction evidence="28">
        <text>N(6)-methyl-L-lysyl(20)-[histone H4] + S-adenosyl-L-methionine = N(6),N(6)-dimethyl-L-lysyl(20)-[histone H4] + S-adenosyl-L-homocysteine + H(+)</text>
        <dbReference type="Rhea" id="RHEA:60348"/>
        <dbReference type="Rhea" id="RHEA-COMP:15555"/>
        <dbReference type="Rhea" id="RHEA-COMP:15556"/>
        <dbReference type="ChEBI" id="CHEBI:15378"/>
        <dbReference type="ChEBI" id="CHEBI:57856"/>
        <dbReference type="ChEBI" id="CHEBI:59789"/>
        <dbReference type="ChEBI" id="CHEBI:61929"/>
        <dbReference type="ChEBI" id="CHEBI:61976"/>
        <dbReference type="EC" id="2.1.1.362"/>
    </reaction>
    <physiologicalReaction direction="left-to-right" evidence="28">
        <dbReference type="Rhea" id="RHEA:60349"/>
    </physiologicalReaction>
</comment>
<dbReference type="Proteomes" id="UP000081671">
    <property type="component" value="Unplaced"/>
</dbReference>
<evidence type="ECO:0000256" key="2">
    <source>
        <dbReference type="ARBA" id="ARBA00004123"/>
    </source>
</evidence>
<comment type="similarity">
    <text evidence="4">Belongs to the krueppel C2H2-type zinc-finger protein family.</text>
</comment>
<dbReference type="GO" id="GO:0008270">
    <property type="term" value="F:zinc ion binding"/>
    <property type="evidence" value="ECO:0007669"/>
    <property type="project" value="UniProtKB-KW"/>
</dbReference>
<evidence type="ECO:0000256" key="21">
    <source>
        <dbReference type="ARBA" id="ARBA00023125"/>
    </source>
</evidence>
<evidence type="ECO:0000256" key="27">
    <source>
        <dbReference type="ARBA" id="ARBA00048226"/>
    </source>
</evidence>
<keyword evidence="13" id="KW-0808">Transferase</keyword>
<evidence type="ECO:0000256" key="17">
    <source>
        <dbReference type="ARBA" id="ARBA00022771"/>
    </source>
</evidence>
<keyword evidence="16" id="KW-0677">Repeat</keyword>
<feature type="domain" description="C2H2-type" evidence="45">
    <location>
        <begin position="1084"/>
        <end position="1111"/>
    </location>
</feature>
<dbReference type="GO" id="GO:0140955">
    <property type="term" value="F:histone H3K36 trimethyltransferase activity"/>
    <property type="evidence" value="ECO:0007669"/>
    <property type="project" value="UniProtKB-EC"/>
</dbReference>
<dbReference type="Pfam" id="PF00096">
    <property type="entry name" value="zf-C2H2"/>
    <property type="match status" value="8"/>
</dbReference>
<feature type="compositionally biased region" description="Polar residues" evidence="44">
    <location>
        <begin position="884"/>
        <end position="897"/>
    </location>
</feature>
<comment type="subunit">
    <text evidence="33">Homodimer. Interacts with EHMT2 and CDYL; interaction only takes place when PRDM9 is bound to hotspot DNA. Interacts with CXXC1; this interaction does not link PRDM9-activated recombination hotspot sites with DSB machinery and is not required for the hotspot recognition pathway. Forms a complex with EWSR1, REC8, SYCP3 and SYCP1; complex formation is dependent of phosphorylated form of REC8 and requires PRDM9 bound to hotspot DNA; EWSR1 joins PRDM9 with the chromosomal axis through REC8.</text>
</comment>
<accession>A0A1S3EXY4</accession>
<evidence type="ECO:0000259" key="46">
    <source>
        <dbReference type="PROSITE" id="PS50280"/>
    </source>
</evidence>
<evidence type="ECO:0000259" key="45">
    <source>
        <dbReference type="PROSITE" id="PS50157"/>
    </source>
</evidence>
<dbReference type="Gene3D" id="6.10.140.140">
    <property type="match status" value="1"/>
</dbReference>
<dbReference type="PROSITE" id="PS50280">
    <property type="entry name" value="SET"/>
    <property type="match status" value="1"/>
</dbReference>
<evidence type="ECO:0000256" key="11">
    <source>
        <dbReference type="ARBA" id="ARBA00022481"/>
    </source>
</evidence>
<gene>
    <name evidence="50" type="primary">LOC105983784</name>
</gene>
<keyword evidence="15" id="KW-0479">Metal-binding</keyword>
<dbReference type="Pfam" id="PF21225">
    <property type="entry name" value="zf-C2H2_5"/>
    <property type="match status" value="1"/>
</dbReference>
<comment type="catalytic activity">
    <reaction evidence="32">
        <text>N(6)-methyl-L-lysyl-[protein] + S-adenosyl-L-methionine = N(6),N(6)-dimethyl-L-lysyl-[protein] + S-adenosyl-L-homocysteine + H(+)</text>
        <dbReference type="Rhea" id="RHEA:54196"/>
        <dbReference type="Rhea" id="RHEA-COMP:13053"/>
        <dbReference type="Rhea" id="RHEA-COMP:13827"/>
        <dbReference type="ChEBI" id="CHEBI:15378"/>
        <dbReference type="ChEBI" id="CHEBI:57856"/>
        <dbReference type="ChEBI" id="CHEBI:59789"/>
        <dbReference type="ChEBI" id="CHEBI:61929"/>
        <dbReference type="ChEBI" id="CHEBI:61976"/>
    </reaction>
    <physiologicalReaction direction="left-to-right" evidence="32">
        <dbReference type="Rhea" id="RHEA:54197"/>
    </physiologicalReaction>
</comment>
<dbReference type="Gene3D" id="2.170.270.10">
    <property type="entry name" value="SET domain"/>
    <property type="match status" value="1"/>
</dbReference>
<dbReference type="FunFam" id="3.30.160.60:FF:000155">
    <property type="entry name" value="zinc finger protein 133 isoform X1"/>
    <property type="match status" value="1"/>
</dbReference>
<comment type="catalytic activity">
    <reaction evidence="30">
        <text>L-lysyl(9)-[histone H3] + 3 S-adenosyl-L-methionine = N(6),N(6),N(6)-trimethyl-L-lysyl(9)-[histone H3] + 3 S-adenosyl-L-homocysteine + 3 H(+)</text>
        <dbReference type="Rhea" id="RHEA:60276"/>
        <dbReference type="Rhea" id="RHEA-COMP:15538"/>
        <dbReference type="Rhea" id="RHEA-COMP:15546"/>
        <dbReference type="ChEBI" id="CHEBI:15378"/>
        <dbReference type="ChEBI" id="CHEBI:29969"/>
        <dbReference type="ChEBI" id="CHEBI:57856"/>
        <dbReference type="ChEBI" id="CHEBI:59789"/>
        <dbReference type="ChEBI" id="CHEBI:61961"/>
        <dbReference type="EC" id="2.1.1.355"/>
    </reaction>
    <physiologicalReaction direction="left-to-right" evidence="30">
        <dbReference type="Rhea" id="RHEA:60277"/>
    </physiologicalReaction>
</comment>
<evidence type="ECO:0000256" key="42">
    <source>
        <dbReference type="ARBA" id="ARBA00082173"/>
    </source>
</evidence>
<dbReference type="SUPFAM" id="SSF82199">
    <property type="entry name" value="SET domain"/>
    <property type="match status" value="1"/>
</dbReference>
<feature type="domain" description="SET" evidence="46">
    <location>
        <begin position="694"/>
        <end position="808"/>
    </location>
</feature>
<evidence type="ECO:0000256" key="32">
    <source>
        <dbReference type="ARBA" id="ARBA00052988"/>
    </source>
</evidence>
<evidence type="ECO:0000256" key="15">
    <source>
        <dbReference type="ARBA" id="ARBA00022723"/>
    </source>
</evidence>
<dbReference type="InterPro" id="IPR013087">
    <property type="entry name" value="Znf_C2H2_type"/>
</dbReference>
<evidence type="ECO:0000256" key="34">
    <source>
        <dbReference type="ARBA" id="ARBA00072902"/>
    </source>
</evidence>
<keyword evidence="21" id="KW-0238">DNA-binding</keyword>
<evidence type="ECO:0000313" key="50">
    <source>
        <dbReference type="RefSeq" id="XP_012869273.1"/>
    </source>
</evidence>
<evidence type="ECO:0000256" key="16">
    <source>
        <dbReference type="ARBA" id="ARBA00022737"/>
    </source>
</evidence>
<dbReference type="GO" id="GO:0035825">
    <property type="term" value="P:homologous recombination"/>
    <property type="evidence" value="ECO:0007669"/>
    <property type="project" value="UniProtKB-ARBA"/>
</dbReference>
<keyword evidence="14" id="KW-0949">S-adenosyl-L-methionine</keyword>
<evidence type="ECO:0000256" key="23">
    <source>
        <dbReference type="ARBA" id="ARBA00023163"/>
    </source>
</evidence>
<dbReference type="EC" id="2.1.1.354" evidence="6"/>
<evidence type="ECO:0000256" key="33">
    <source>
        <dbReference type="ARBA" id="ARBA00062662"/>
    </source>
</evidence>
<evidence type="ECO:0000256" key="44">
    <source>
        <dbReference type="SAM" id="MobiDB-lite"/>
    </source>
</evidence>
<evidence type="ECO:0000256" key="36">
    <source>
        <dbReference type="ARBA" id="ARBA00076318"/>
    </source>
</evidence>
<evidence type="ECO:0000256" key="29">
    <source>
        <dbReference type="ARBA" id="ARBA00050525"/>
    </source>
</evidence>
<feature type="region of interest" description="Disordered" evidence="44">
    <location>
        <begin position="559"/>
        <end position="581"/>
    </location>
</feature>
<feature type="region of interest" description="Disordered" evidence="44">
    <location>
        <begin position="38"/>
        <end position="223"/>
    </location>
</feature>
<evidence type="ECO:0000256" key="7">
    <source>
        <dbReference type="ARBA" id="ARBA00012183"/>
    </source>
</evidence>
<reference evidence="50" key="1">
    <citation type="submission" date="2025-08" db="UniProtKB">
        <authorList>
            <consortium name="RefSeq"/>
        </authorList>
    </citation>
    <scope>IDENTIFICATION</scope>
    <source>
        <tissue evidence="50">Kidney</tissue>
    </source>
</reference>
<keyword evidence="25" id="KW-0469">Meiosis</keyword>
<evidence type="ECO:0000259" key="48">
    <source>
        <dbReference type="PROSITE" id="PS50806"/>
    </source>
</evidence>
<dbReference type="InterPro" id="IPR046341">
    <property type="entry name" value="SET_dom_sf"/>
</dbReference>
<dbReference type="CDD" id="cd19193">
    <property type="entry name" value="PR-SET_PRDM7_9"/>
    <property type="match status" value="1"/>
</dbReference>
<comment type="catalytic activity">
    <reaction evidence="26">
        <text>L-lysyl-[protein] + S-adenosyl-L-methionine = N(6)-methyl-L-lysyl-[protein] + S-adenosyl-L-homocysteine + H(+)</text>
        <dbReference type="Rhea" id="RHEA:51736"/>
        <dbReference type="Rhea" id="RHEA-COMP:9752"/>
        <dbReference type="Rhea" id="RHEA-COMP:13053"/>
        <dbReference type="ChEBI" id="CHEBI:15378"/>
        <dbReference type="ChEBI" id="CHEBI:29969"/>
        <dbReference type="ChEBI" id="CHEBI:57856"/>
        <dbReference type="ChEBI" id="CHEBI:59789"/>
        <dbReference type="ChEBI" id="CHEBI:61929"/>
    </reaction>
    <physiologicalReaction direction="left-to-right" evidence="26">
        <dbReference type="Rhea" id="RHEA:51737"/>
    </physiologicalReaction>
</comment>
<feature type="domain" description="C2H2-type" evidence="45">
    <location>
        <begin position="1028"/>
        <end position="1055"/>
    </location>
</feature>
<dbReference type="GO" id="GO:0061982">
    <property type="term" value="P:meiosis I cell cycle process"/>
    <property type="evidence" value="ECO:0007669"/>
    <property type="project" value="UniProtKB-ARBA"/>
</dbReference>
<dbReference type="SMART" id="SM00355">
    <property type="entry name" value="ZnF_C2H2"/>
    <property type="match status" value="10"/>
</dbReference>
<feature type="region of interest" description="Disordered" evidence="44">
    <location>
        <begin position="877"/>
        <end position="937"/>
    </location>
</feature>
<feature type="region of interest" description="Disordered" evidence="44">
    <location>
        <begin position="359"/>
        <end position="419"/>
    </location>
</feature>
<evidence type="ECO:0000256" key="4">
    <source>
        <dbReference type="ARBA" id="ARBA00006991"/>
    </source>
</evidence>
<evidence type="ECO:0000256" key="9">
    <source>
        <dbReference type="ARBA" id="ARBA00012188"/>
    </source>
</evidence>
<dbReference type="PANTHER" id="PTHR24393">
    <property type="entry name" value="ZINC FINGER PROTEIN"/>
    <property type="match status" value="1"/>
</dbReference>
<dbReference type="EC" id="2.1.1.355" evidence="7"/>
<keyword evidence="12" id="KW-0489">Methyltransferase</keyword>
<sequence>MDPWMSGMWTLDSVYCGHWNLGSVDMWIWECGHRFCPQPPPPGPRPPPPGPQPPPPGPRPPPPGPPAPSTGAPASSTGTPGLLHRDLSPLHRGPGLLHRDLSPSTGTPASSTGTPASSTGAPASSTGTPGLLHRDPGPLHRGPGLLHRDLSPSTGTPASSTGTPASSTGTSALSPLHRDLSPLRRDPCPQPPPPGPQPPPPGPPPSAPSTGPSAPSTGTPALSPLHRALSFLHRALSFLHRALSPLHRALSPLHRDPRPQPPPPGPQPSASSTGTSAPSTGTPAASTGTPALSLLHRALSPLHRDPCPQPPPPGPPPSAPSTGTPAASTGTPALSLLHRALSPLHRDLSPLHRALTPVHRDLSPLHRDPRRLHRNPTPSARHPSPLARGPRVPQHRPPPPASPVSLVPEGRAPSADLLPGCGAGLGSSCPAVERSLPKEHKKRGGTDCTMSIPASSPENNSEGEAGRPGCQPKVKDAFKDISMYFSKEEWAEMGEWEKIHYRNMKRNYNMLISIGLKAPRPVFMCHRRQAIKPQVDDTDDSDEEWTPGRQVKPPWVTFRTEQSRHQKGMPKTPLGNEPSWKKFSGITNFPKTSRLEQAQRPVSPPGEAGTQGEHCKQKLGPRTKEVKMRMYSLRERKSYAYEEISEPQDDDYLYCEQCQNFFINSCTVHGPPIFVRDNVVDKGHYDRSVLSLPPGLRIRQSSIPEAGLGVWNEESDLPLGLHFGPYEGQITEDEDAANSGYSWMITKGRNCYVYVDGKDKSQANWMRYVNCARYDEEQNLVAFQYHRQIFYRTCRVIKAGCELLVWYGDEYGQELGIKWGSKWKRELTAETEHKLEIHPCNLCSLAFSSQKFLSQHMERSHHSQTFPGTSFIKNFQPWDPCSGDQPQEQQHSYNQNEKIADQEAKGSSKPTPKKTRHGVTSRASPNPLKGQMERSEETEIMMEEGLRTVQKVNTDAPSKLSVKTRTSRIVQVKNEKYGQDFSDQSSLTQHQRTHIGEKPHVCRECGWGFTQKSNLTRHQRTHTGEKPHVCRECGRGFTRKSHLTQHQRTHTGEKPHVCRECGRGFTQKASLTQHQRTHTGEKPYVCRECGLGFTWKSCLTRHQRTHTGEKPHVCRECGRGFTQKSSLTQHQRTHTGEKPYVCRECGRGFTRKLNLTQHQRTHTGEKPHVCRECGLGFTWKSCLTQHQRTHTGEKPYVCRECGRGFTWKSCLTQHQRTHTGEKPYVCRECGWGFTRKSLLTRHQRTHTEQP</sequence>
<dbReference type="GO" id="GO:0140944">
    <property type="term" value="F:histone H4K20 monomethyltransferase activity"/>
    <property type="evidence" value="ECO:0007669"/>
    <property type="project" value="UniProtKB-EC"/>
</dbReference>
<comment type="subcellular location">
    <subcellularLocation>
        <location evidence="3">Chromosome</location>
    </subcellularLocation>
    <subcellularLocation>
        <location evidence="2">Nucleus</location>
    </subcellularLocation>
</comment>
<dbReference type="EC" id="2.1.1.361" evidence="8"/>
<evidence type="ECO:0000256" key="39">
    <source>
        <dbReference type="ARBA" id="ARBA00078684"/>
    </source>
</evidence>
<evidence type="ECO:0000256" key="31">
    <source>
        <dbReference type="ARBA" id="ARBA00052951"/>
    </source>
</evidence>
<evidence type="ECO:0000256" key="28">
    <source>
        <dbReference type="ARBA" id="ARBA00048710"/>
    </source>
</evidence>
<feature type="compositionally biased region" description="Pro residues" evidence="44">
    <location>
        <begin position="307"/>
        <end position="319"/>
    </location>
</feature>
<evidence type="ECO:0000256" key="25">
    <source>
        <dbReference type="ARBA" id="ARBA00023254"/>
    </source>
</evidence>
<dbReference type="SMART" id="SM00349">
    <property type="entry name" value="KRAB"/>
    <property type="match status" value="1"/>
</dbReference>
<feature type="domain" description="C2H2-type" evidence="45">
    <location>
        <begin position="1056"/>
        <end position="1083"/>
    </location>
</feature>
<dbReference type="Pfam" id="PF01352">
    <property type="entry name" value="KRAB"/>
    <property type="match status" value="1"/>
</dbReference>
<evidence type="ECO:0000259" key="47">
    <source>
        <dbReference type="PROSITE" id="PS50805"/>
    </source>
</evidence>
<evidence type="ECO:0000256" key="6">
    <source>
        <dbReference type="ARBA" id="ARBA00012182"/>
    </source>
</evidence>
<dbReference type="InParanoid" id="A0A1S3EXY4"/>